<feature type="chain" id="PRO_5022813670" description="Secreted protein" evidence="1">
    <location>
        <begin position="17"/>
        <end position="112"/>
    </location>
</feature>
<name>A0A5C3Q6C6_9AGAR</name>
<accession>A0A5C3Q6C6</accession>
<organism evidence="2 3">
    <name type="scientific">Pterulicium gracile</name>
    <dbReference type="NCBI Taxonomy" id="1884261"/>
    <lineage>
        <taxon>Eukaryota</taxon>
        <taxon>Fungi</taxon>
        <taxon>Dikarya</taxon>
        <taxon>Basidiomycota</taxon>
        <taxon>Agaricomycotina</taxon>
        <taxon>Agaricomycetes</taxon>
        <taxon>Agaricomycetidae</taxon>
        <taxon>Agaricales</taxon>
        <taxon>Pleurotineae</taxon>
        <taxon>Pterulaceae</taxon>
        <taxon>Pterulicium</taxon>
    </lineage>
</organism>
<dbReference type="AlphaFoldDB" id="A0A5C3Q6C6"/>
<dbReference type="Proteomes" id="UP000305067">
    <property type="component" value="Unassembled WGS sequence"/>
</dbReference>
<gene>
    <name evidence="2" type="ORF">BDV98DRAFT_575950</name>
</gene>
<evidence type="ECO:0000313" key="2">
    <source>
        <dbReference type="EMBL" id="TFK96589.1"/>
    </source>
</evidence>
<evidence type="ECO:0000313" key="3">
    <source>
        <dbReference type="Proteomes" id="UP000305067"/>
    </source>
</evidence>
<feature type="signal peptide" evidence="1">
    <location>
        <begin position="1"/>
        <end position="16"/>
    </location>
</feature>
<keyword evidence="3" id="KW-1185">Reference proteome</keyword>
<keyword evidence="1" id="KW-0732">Signal</keyword>
<reference evidence="2 3" key="1">
    <citation type="journal article" date="2019" name="Nat. Ecol. Evol.">
        <title>Megaphylogeny resolves global patterns of mushroom evolution.</title>
        <authorList>
            <person name="Varga T."/>
            <person name="Krizsan K."/>
            <person name="Foldi C."/>
            <person name="Dima B."/>
            <person name="Sanchez-Garcia M."/>
            <person name="Sanchez-Ramirez S."/>
            <person name="Szollosi G.J."/>
            <person name="Szarkandi J.G."/>
            <person name="Papp V."/>
            <person name="Albert L."/>
            <person name="Andreopoulos W."/>
            <person name="Angelini C."/>
            <person name="Antonin V."/>
            <person name="Barry K.W."/>
            <person name="Bougher N.L."/>
            <person name="Buchanan P."/>
            <person name="Buyck B."/>
            <person name="Bense V."/>
            <person name="Catcheside P."/>
            <person name="Chovatia M."/>
            <person name="Cooper J."/>
            <person name="Damon W."/>
            <person name="Desjardin D."/>
            <person name="Finy P."/>
            <person name="Geml J."/>
            <person name="Haridas S."/>
            <person name="Hughes K."/>
            <person name="Justo A."/>
            <person name="Karasinski D."/>
            <person name="Kautmanova I."/>
            <person name="Kiss B."/>
            <person name="Kocsube S."/>
            <person name="Kotiranta H."/>
            <person name="LaButti K.M."/>
            <person name="Lechner B.E."/>
            <person name="Liimatainen K."/>
            <person name="Lipzen A."/>
            <person name="Lukacs Z."/>
            <person name="Mihaltcheva S."/>
            <person name="Morgado L.N."/>
            <person name="Niskanen T."/>
            <person name="Noordeloos M.E."/>
            <person name="Ohm R.A."/>
            <person name="Ortiz-Santana B."/>
            <person name="Ovrebo C."/>
            <person name="Racz N."/>
            <person name="Riley R."/>
            <person name="Savchenko A."/>
            <person name="Shiryaev A."/>
            <person name="Soop K."/>
            <person name="Spirin V."/>
            <person name="Szebenyi C."/>
            <person name="Tomsovsky M."/>
            <person name="Tulloss R.E."/>
            <person name="Uehling J."/>
            <person name="Grigoriev I.V."/>
            <person name="Vagvolgyi C."/>
            <person name="Papp T."/>
            <person name="Martin F.M."/>
            <person name="Miettinen O."/>
            <person name="Hibbett D.S."/>
            <person name="Nagy L.G."/>
        </authorList>
    </citation>
    <scope>NUCLEOTIDE SEQUENCE [LARGE SCALE GENOMIC DNA]</scope>
    <source>
        <strain evidence="2 3">CBS 309.79</strain>
    </source>
</reference>
<protein>
    <recommendedName>
        <fullName evidence="4">Secreted protein</fullName>
    </recommendedName>
</protein>
<evidence type="ECO:0008006" key="4">
    <source>
        <dbReference type="Google" id="ProtNLM"/>
    </source>
</evidence>
<evidence type="ECO:0000256" key="1">
    <source>
        <dbReference type="SAM" id="SignalP"/>
    </source>
</evidence>
<sequence length="112" mass="12142">MISFLLLSCLNIRAMTSSVSLCMYSSASRATSDPPATIGNTRVPSPVWTKVVSILPPSKPGFSPIETLNPRRNLRGSAGGFWPAHIFGPQMSSKQSIIFQRGNLSMRTNAFV</sequence>
<dbReference type="EMBL" id="ML178858">
    <property type="protein sequence ID" value="TFK96589.1"/>
    <property type="molecule type" value="Genomic_DNA"/>
</dbReference>
<proteinExistence type="predicted"/>